<dbReference type="Gene3D" id="1.10.287.410">
    <property type="match status" value="1"/>
</dbReference>
<dbReference type="GO" id="GO:0006508">
    <property type="term" value="P:proteolysis"/>
    <property type="evidence" value="ECO:0007669"/>
    <property type="project" value="UniProtKB-KW"/>
</dbReference>
<evidence type="ECO:0000256" key="6">
    <source>
        <dbReference type="RuleBase" id="RU361156"/>
    </source>
</evidence>
<dbReference type="HOGENOM" id="CLU_008523_10_4_1"/>
<name>A0A0C2YRY8_9AGAM</name>
<reference evidence="8" key="2">
    <citation type="submission" date="2015-01" db="EMBL/GenBank/DDBJ databases">
        <title>Evolutionary Origins and Diversification of the Mycorrhizal Mutualists.</title>
        <authorList>
            <consortium name="DOE Joint Genome Institute"/>
            <consortium name="Mycorrhizal Genomics Consortium"/>
            <person name="Kohler A."/>
            <person name="Kuo A."/>
            <person name="Nagy L.G."/>
            <person name="Floudas D."/>
            <person name="Copeland A."/>
            <person name="Barry K.W."/>
            <person name="Cichocki N."/>
            <person name="Veneault-Fourrey C."/>
            <person name="LaButti K."/>
            <person name="Lindquist E.A."/>
            <person name="Lipzen A."/>
            <person name="Lundell T."/>
            <person name="Morin E."/>
            <person name="Murat C."/>
            <person name="Riley R."/>
            <person name="Ohm R."/>
            <person name="Sun H."/>
            <person name="Tunlid A."/>
            <person name="Henrissat B."/>
            <person name="Grigoriev I.V."/>
            <person name="Hibbett D.S."/>
            <person name="Martin F."/>
        </authorList>
    </citation>
    <scope>NUCLEOTIDE SEQUENCE [LARGE SCALE GENOMIC DNA]</scope>
    <source>
        <strain evidence="8">Foug A</strain>
    </source>
</reference>
<dbReference type="OrthoDB" id="443318at2759"/>
<dbReference type="InParanoid" id="A0A0C2YRY8"/>
<reference evidence="7 8" key="1">
    <citation type="submission" date="2014-04" db="EMBL/GenBank/DDBJ databases">
        <authorList>
            <consortium name="DOE Joint Genome Institute"/>
            <person name="Kuo A."/>
            <person name="Kohler A."/>
            <person name="Nagy L.G."/>
            <person name="Floudas D."/>
            <person name="Copeland A."/>
            <person name="Barry K.W."/>
            <person name="Cichocki N."/>
            <person name="Veneault-Fourrey C."/>
            <person name="LaButti K."/>
            <person name="Lindquist E.A."/>
            <person name="Lipzen A."/>
            <person name="Lundell T."/>
            <person name="Morin E."/>
            <person name="Murat C."/>
            <person name="Sun H."/>
            <person name="Tunlid A."/>
            <person name="Henrissat B."/>
            <person name="Grigoriev I.V."/>
            <person name="Hibbett D.S."/>
            <person name="Martin F."/>
            <person name="Nordberg H.P."/>
            <person name="Cantor M.N."/>
            <person name="Hua S.X."/>
        </authorList>
    </citation>
    <scope>NUCLEOTIDE SEQUENCE [LARGE SCALE GENOMIC DNA]</scope>
    <source>
        <strain evidence="7 8">Foug A</strain>
    </source>
</reference>
<keyword evidence="2 6" id="KW-0121">Carboxypeptidase</keyword>
<feature type="chain" id="PRO_5006514386" description="Carboxypeptidase" evidence="6">
    <location>
        <begin position="18"/>
        <end position="521"/>
    </location>
</feature>
<dbReference type="InterPro" id="IPR018202">
    <property type="entry name" value="Ser_caboxypep_ser_AS"/>
</dbReference>
<evidence type="ECO:0000256" key="1">
    <source>
        <dbReference type="ARBA" id="ARBA00009431"/>
    </source>
</evidence>
<evidence type="ECO:0000256" key="2">
    <source>
        <dbReference type="ARBA" id="ARBA00022645"/>
    </source>
</evidence>
<dbReference type="AlphaFoldDB" id="A0A0C2YRY8"/>
<dbReference type="GO" id="GO:0004185">
    <property type="term" value="F:serine-type carboxypeptidase activity"/>
    <property type="evidence" value="ECO:0007669"/>
    <property type="project" value="UniProtKB-UniRule"/>
</dbReference>
<keyword evidence="4 6" id="KW-0378">Hydrolase</keyword>
<gene>
    <name evidence="7" type="ORF">SCLCIDRAFT_1163214</name>
</gene>
<protein>
    <recommendedName>
        <fullName evidence="6">Carboxypeptidase</fullName>
        <ecNumber evidence="6">3.4.16.-</ecNumber>
    </recommendedName>
</protein>
<dbReference type="InterPro" id="IPR029058">
    <property type="entry name" value="AB_hydrolase_fold"/>
</dbReference>
<dbReference type="STRING" id="1036808.A0A0C2YRY8"/>
<dbReference type="PANTHER" id="PTHR11802:SF452">
    <property type="entry name" value="CARBOXYPEPTIDASE"/>
    <property type="match status" value="1"/>
</dbReference>
<proteinExistence type="inferred from homology"/>
<evidence type="ECO:0000313" key="8">
    <source>
        <dbReference type="Proteomes" id="UP000053989"/>
    </source>
</evidence>
<accession>A0A0C2YRY8</accession>
<dbReference type="GO" id="GO:0000324">
    <property type="term" value="C:fungal-type vacuole"/>
    <property type="evidence" value="ECO:0007669"/>
    <property type="project" value="TreeGrafter"/>
</dbReference>
<keyword evidence="5" id="KW-0325">Glycoprotein</keyword>
<keyword evidence="6" id="KW-0732">Signal</keyword>
<dbReference type="InterPro" id="IPR001563">
    <property type="entry name" value="Peptidase_S10"/>
</dbReference>
<feature type="signal peptide" evidence="6">
    <location>
        <begin position="1"/>
        <end position="17"/>
    </location>
</feature>
<dbReference type="PANTHER" id="PTHR11802">
    <property type="entry name" value="SERINE PROTEASE FAMILY S10 SERINE CARBOXYPEPTIDASE"/>
    <property type="match status" value="1"/>
</dbReference>
<keyword evidence="8" id="KW-1185">Reference proteome</keyword>
<dbReference type="PROSITE" id="PS00131">
    <property type="entry name" value="CARBOXYPEPT_SER_SER"/>
    <property type="match status" value="1"/>
</dbReference>
<dbReference type="EC" id="3.4.16.-" evidence="6"/>
<dbReference type="Pfam" id="PF00450">
    <property type="entry name" value="Peptidase_S10"/>
    <property type="match status" value="1"/>
</dbReference>
<dbReference type="PRINTS" id="PR00724">
    <property type="entry name" value="CRBOXYPTASEC"/>
</dbReference>
<dbReference type="SUPFAM" id="SSF53474">
    <property type="entry name" value="alpha/beta-Hydrolases"/>
    <property type="match status" value="1"/>
</dbReference>
<comment type="similarity">
    <text evidence="1 6">Belongs to the peptidase S10 family.</text>
</comment>
<dbReference type="EMBL" id="KN822209">
    <property type="protein sequence ID" value="KIM52483.1"/>
    <property type="molecule type" value="Genomic_DNA"/>
</dbReference>
<evidence type="ECO:0000256" key="4">
    <source>
        <dbReference type="ARBA" id="ARBA00022801"/>
    </source>
</evidence>
<keyword evidence="3 6" id="KW-0645">Protease</keyword>
<evidence type="ECO:0000256" key="3">
    <source>
        <dbReference type="ARBA" id="ARBA00022670"/>
    </source>
</evidence>
<dbReference type="Proteomes" id="UP000053989">
    <property type="component" value="Unassembled WGS sequence"/>
</dbReference>
<evidence type="ECO:0000256" key="5">
    <source>
        <dbReference type="ARBA" id="ARBA00023180"/>
    </source>
</evidence>
<organism evidence="7 8">
    <name type="scientific">Scleroderma citrinum Foug A</name>
    <dbReference type="NCBI Taxonomy" id="1036808"/>
    <lineage>
        <taxon>Eukaryota</taxon>
        <taxon>Fungi</taxon>
        <taxon>Dikarya</taxon>
        <taxon>Basidiomycota</taxon>
        <taxon>Agaricomycotina</taxon>
        <taxon>Agaricomycetes</taxon>
        <taxon>Agaricomycetidae</taxon>
        <taxon>Boletales</taxon>
        <taxon>Sclerodermatineae</taxon>
        <taxon>Sclerodermataceae</taxon>
        <taxon>Scleroderma</taxon>
    </lineage>
</organism>
<sequence>MKTLCLATLVYISIAIASFLPESQVILNDLSKPSRPGPEYTHTNVNIHAGQSFVQFDGIFYELVRHPHFVDHQLRVTEPSLCDPSVKQYSGYLDITDDKHLFFWFFESRNSPKDAPLILWLNGGPGCSSSTGLLFELGPCSVADGGHNATFNPYSWNTHANIIFLDQPVNVGFSYAEDGSKVETSQLAAKDVYVFLELFLNRFPEYSKQPFHLAAESYGGTYAPHIASVIHEENQKVPLMSGDLVRINLASVIIGNGLTDANVQFASIPDYLCQGPYPIYDDPEGPECTALKTKANTCQRLIKSCHAFNSRLVCVPAELYCNSQLYSPIQSSGLNPYDARRPCDPDEDGSLCYKQMGWIEKYMNNPKVKEAIGVAPQRQFAACNSGVNQGFVMQGDSVQDTPALLPELVENGIRLLVYAGVADMMCNYIGNERWLDVLPTKFHDEFLDAPTEIWITAQSKKPAGTVRWAGGDGTRAGNITFVAVHEAGHMVPYDQPEAALDLITRWIFDLPLTTDASLEYL</sequence>
<evidence type="ECO:0000313" key="7">
    <source>
        <dbReference type="EMBL" id="KIM52483.1"/>
    </source>
</evidence>
<dbReference type="Gene3D" id="3.40.50.1820">
    <property type="entry name" value="alpha/beta hydrolase"/>
    <property type="match status" value="1"/>
</dbReference>